<organism evidence="2 3">
    <name type="scientific">Tanacetum coccineum</name>
    <dbReference type="NCBI Taxonomy" id="301880"/>
    <lineage>
        <taxon>Eukaryota</taxon>
        <taxon>Viridiplantae</taxon>
        <taxon>Streptophyta</taxon>
        <taxon>Embryophyta</taxon>
        <taxon>Tracheophyta</taxon>
        <taxon>Spermatophyta</taxon>
        <taxon>Magnoliopsida</taxon>
        <taxon>eudicotyledons</taxon>
        <taxon>Gunneridae</taxon>
        <taxon>Pentapetalae</taxon>
        <taxon>asterids</taxon>
        <taxon>campanulids</taxon>
        <taxon>Asterales</taxon>
        <taxon>Asteraceae</taxon>
        <taxon>Asteroideae</taxon>
        <taxon>Anthemideae</taxon>
        <taxon>Anthemidinae</taxon>
        <taxon>Tanacetum</taxon>
    </lineage>
</organism>
<dbReference type="Proteomes" id="UP001151760">
    <property type="component" value="Unassembled WGS sequence"/>
</dbReference>
<evidence type="ECO:0000313" key="3">
    <source>
        <dbReference type="Proteomes" id="UP001151760"/>
    </source>
</evidence>
<feature type="compositionally biased region" description="Basic and acidic residues" evidence="1">
    <location>
        <begin position="105"/>
        <end position="121"/>
    </location>
</feature>
<accession>A0ABQ5ITG6</accession>
<feature type="compositionally biased region" description="Basic residues" evidence="1">
    <location>
        <begin position="85"/>
        <end position="104"/>
    </location>
</feature>
<feature type="region of interest" description="Disordered" evidence="1">
    <location>
        <begin position="79"/>
        <end position="121"/>
    </location>
</feature>
<proteinExistence type="predicted"/>
<keyword evidence="3" id="KW-1185">Reference proteome</keyword>
<evidence type="ECO:0000256" key="1">
    <source>
        <dbReference type="SAM" id="MobiDB-lite"/>
    </source>
</evidence>
<evidence type="ECO:0000313" key="2">
    <source>
        <dbReference type="EMBL" id="GJU03540.1"/>
    </source>
</evidence>
<dbReference type="EMBL" id="BQNB010021164">
    <property type="protein sequence ID" value="GJU03540.1"/>
    <property type="molecule type" value="Genomic_DNA"/>
</dbReference>
<comment type="caution">
    <text evidence="2">The sequence shown here is derived from an EMBL/GenBank/DDBJ whole genome shotgun (WGS) entry which is preliminary data.</text>
</comment>
<gene>
    <name evidence="2" type="ORF">Tco_1113878</name>
</gene>
<reference evidence="2" key="2">
    <citation type="submission" date="2022-01" db="EMBL/GenBank/DDBJ databases">
        <authorList>
            <person name="Yamashiro T."/>
            <person name="Shiraishi A."/>
            <person name="Satake H."/>
            <person name="Nakayama K."/>
        </authorList>
    </citation>
    <scope>NUCLEOTIDE SEQUENCE</scope>
</reference>
<protein>
    <submittedName>
        <fullName evidence="2">Uncharacterized protein</fullName>
    </submittedName>
</protein>
<name>A0ABQ5ITG6_9ASTR</name>
<sequence length="319" mass="37955">MAEQEQERINFEAALELQRQLNEREEVPAEATQSQTINWSDLVVLRYKQSYFKGMKYEEIRPIFEKVWDQTNNFIPMDSEDKEKVTKKKSGGTRKKTLARKRASEKKSEESSKRQKNEDAAADYEQEKAELRFWLKVAQDDEESVNPEILSTKYPIVDWEYQLLGQVGGKDFEVYKLTRADGSASYHGNIQAFLRRLDREDLSTLYRLVQERFQYHPLEGRNLLLWGDMRMIFDPDEKDDIWMNQLDWKLLRWKLHENCGVHTLFMDGTLMQINMLVEKKYPLIKDLLEKMLNLQLEAEEESTMAFELLKFIKSQIEEQ</sequence>
<reference evidence="2" key="1">
    <citation type="journal article" date="2022" name="Int. J. Mol. Sci.">
        <title>Draft Genome of Tanacetum Coccineum: Genomic Comparison of Closely Related Tanacetum-Family Plants.</title>
        <authorList>
            <person name="Yamashiro T."/>
            <person name="Shiraishi A."/>
            <person name="Nakayama K."/>
            <person name="Satake H."/>
        </authorList>
    </citation>
    <scope>NUCLEOTIDE SEQUENCE</scope>
</reference>